<dbReference type="RefSeq" id="WP_242432273.1">
    <property type="nucleotide sequence ID" value="NZ_BAABTN010000133.1"/>
</dbReference>
<evidence type="ECO:0000256" key="1">
    <source>
        <dbReference type="SAM" id="MobiDB-lite"/>
    </source>
</evidence>
<reference evidence="3 6" key="2">
    <citation type="submission" date="2019-04" db="EMBL/GenBank/DDBJ databases">
        <title>Draft genome sequences of Streptomyces avermitilis NBRC 14893.</title>
        <authorList>
            <person name="Komaki H."/>
            <person name="Tamura T."/>
            <person name="Hosoyama A."/>
        </authorList>
    </citation>
    <scope>NUCLEOTIDE SEQUENCE [LARGE SCALE GENOMIC DNA]</scope>
    <source>
        <strain evidence="3 6">NBRC 14893</strain>
    </source>
</reference>
<organism evidence="3 6">
    <name type="scientific">Streptomyces avermitilis</name>
    <dbReference type="NCBI Taxonomy" id="33903"/>
    <lineage>
        <taxon>Bacteria</taxon>
        <taxon>Bacillati</taxon>
        <taxon>Actinomycetota</taxon>
        <taxon>Actinomycetes</taxon>
        <taxon>Kitasatosporales</taxon>
        <taxon>Streptomycetaceae</taxon>
        <taxon>Streptomyces</taxon>
    </lineage>
</organism>
<keyword evidence="2" id="KW-0472">Membrane</keyword>
<dbReference type="Proteomes" id="UP000299211">
    <property type="component" value="Unassembled WGS sequence"/>
</dbReference>
<feature type="region of interest" description="Disordered" evidence="1">
    <location>
        <begin position="1"/>
        <end position="26"/>
    </location>
</feature>
<evidence type="ECO:0000313" key="3">
    <source>
        <dbReference type="EMBL" id="GDY68285.1"/>
    </source>
</evidence>
<reference evidence="4 5" key="1">
    <citation type="submission" date="2019-04" db="EMBL/GenBank/DDBJ databases">
        <title>Draft genome sequences of Streptomyces avermitilis ATCC 31267.</title>
        <authorList>
            <person name="Komaki H."/>
            <person name="Tamura T."/>
            <person name="Hosoyama A."/>
        </authorList>
    </citation>
    <scope>NUCLEOTIDE SEQUENCE [LARGE SCALE GENOMIC DNA]</scope>
    <source>
        <strain evidence="4 5">ATCC 31267</strain>
    </source>
</reference>
<keyword evidence="2" id="KW-1133">Transmembrane helix</keyword>
<dbReference type="EMBL" id="BJHY01000001">
    <property type="protein sequence ID" value="GDY71352.1"/>
    <property type="molecule type" value="Genomic_DNA"/>
</dbReference>
<protein>
    <submittedName>
        <fullName evidence="3">Uncharacterized protein</fullName>
    </submittedName>
</protein>
<evidence type="ECO:0000313" key="4">
    <source>
        <dbReference type="EMBL" id="GDY71352.1"/>
    </source>
</evidence>
<keyword evidence="2" id="KW-0812">Transmembrane</keyword>
<evidence type="ECO:0000313" key="6">
    <source>
        <dbReference type="Proteomes" id="UP000302139"/>
    </source>
</evidence>
<feature type="transmembrane region" description="Helical" evidence="2">
    <location>
        <begin position="35"/>
        <end position="55"/>
    </location>
</feature>
<feature type="compositionally biased region" description="Pro residues" evidence="1">
    <location>
        <begin position="1"/>
        <end position="25"/>
    </location>
</feature>
<name>A0A4D4M8W4_STRAX</name>
<comment type="caution">
    <text evidence="3">The sequence shown here is derived from an EMBL/GenBank/DDBJ whole genome shotgun (WGS) entry which is preliminary data.</text>
</comment>
<evidence type="ECO:0000313" key="5">
    <source>
        <dbReference type="Proteomes" id="UP000299211"/>
    </source>
</evidence>
<dbReference type="EMBL" id="BJHX01000001">
    <property type="protein sequence ID" value="GDY68285.1"/>
    <property type="molecule type" value="Genomic_DNA"/>
</dbReference>
<sequence>MQTTPPNSPPEPPNSPPKPSNPPVEPIRSFSRGPLVAALAALVLVALLAYGAHAWESFEGGPVRSTAQFSEHVMATRQAGEDVYDQLSPQPLNPAYAEKEVSTSCVDDLGFDGTGVSRGEPTYTWELDFASRRDYLAAVVHLKTTWNKEGRTVKDIPAPAEGERGLGLPGISTTDEHGTELALHPDYFTGEPVIRAEGTCMRYHDEYGYDYDKDGEAGW</sequence>
<dbReference type="Proteomes" id="UP000302139">
    <property type="component" value="Unassembled WGS sequence"/>
</dbReference>
<gene>
    <name evidence="3" type="ORF">SAV14893_076780</name>
    <name evidence="4" type="ORF">SAV31267_008370</name>
</gene>
<dbReference type="AlphaFoldDB" id="A0A4D4M8W4"/>
<proteinExistence type="predicted"/>
<accession>A0A4D4M8W4</accession>
<evidence type="ECO:0000256" key="2">
    <source>
        <dbReference type="SAM" id="Phobius"/>
    </source>
</evidence>